<accession>A0A6N4X6L2</accession>
<name>A0A6N4X6L2_9FLAO</name>
<proteinExistence type="predicted"/>
<organism evidence="1 2">
    <name type="scientific">Chryseobacterium potabilaquae</name>
    <dbReference type="NCBI Taxonomy" id="2675057"/>
    <lineage>
        <taxon>Bacteria</taxon>
        <taxon>Pseudomonadati</taxon>
        <taxon>Bacteroidota</taxon>
        <taxon>Flavobacteriia</taxon>
        <taxon>Flavobacteriales</taxon>
        <taxon>Weeksellaceae</taxon>
        <taxon>Chryseobacterium group</taxon>
        <taxon>Chryseobacterium</taxon>
    </lineage>
</organism>
<keyword evidence="2" id="KW-1185">Reference proteome</keyword>
<dbReference type="Proteomes" id="UP000445144">
    <property type="component" value="Unassembled WGS sequence"/>
</dbReference>
<gene>
    <name evidence="1" type="ORF">CHRY9293_02679</name>
</gene>
<dbReference type="RefSeq" id="WP_162033393.1">
    <property type="nucleotide sequence ID" value="NZ_CACVBR010000027.1"/>
</dbReference>
<dbReference type="EMBL" id="CACVBR010000027">
    <property type="protein sequence ID" value="CAA7196599.1"/>
    <property type="molecule type" value="Genomic_DNA"/>
</dbReference>
<sequence length="190" mass="22602">MKKKILFRICTMENGAAQIALLNIIDYLDRTKFEPIVLLERYKGELIKEIPSYVQVFYMTNNEVLNSNKKWTKAYFLEMKMILIMYRFFSCLEYYKMNLLPDVEIAMEYSTLGALLRSPFIKTKKINWVHSDIYSYNKYKGEKMISMMHHCDITVFGSHSIKTHFESHLEVEVLNGIYMENPLNVEDILY</sequence>
<evidence type="ECO:0008006" key="3">
    <source>
        <dbReference type="Google" id="ProtNLM"/>
    </source>
</evidence>
<dbReference type="AlphaFoldDB" id="A0A6N4X6L2"/>
<protein>
    <recommendedName>
        <fullName evidence="3">Glycosyltransferase subfamily 4-like N-terminal domain-containing protein</fullName>
    </recommendedName>
</protein>
<evidence type="ECO:0000313" key="1">
    <source>
        <dbReference type="EMBL" id="CAA7196599.1"/>
    </source>
</evidence>
<evidence type="ECO:0000313" key="2">
    <source>
        <dbReference type="Proteomes" id="UP000445144"/>
    </source>
</evidence>
<dbReference type="SUPFAM" id="SSF53756">
    <property type="entry name" value="UDP-Glycosyltransferase/glycogen phosphorylase"/>
    <property type="match status" value="1"/>
</dbReference>
<reference evidence="1 2" key="1">
    <citation type="submission" date="2020-01" db="EMBL/GenBank/DDBJ databases">
        <authorList>
            <person name="Rodrigo-Torres L."/>
            <person name="Arahal R. D."/>
            <person name="Lucena T."/>
        </authorList>
    </citation>
    <scope>NUCLEOTIDE SEQUENCE [LARGE SCALE GENOMIC DNA]</scope>
    <source>
        <strain evidence="1 2">CECT 9293</strain>
    </source>
</reference>